<organism evidence="7 8">
    <name type="scientific">Turicibacter sanguinis</name>
    <dbReference type="NCBI Taxonomy" id="154288"/>
    <lineage>
        <taxon>Bacteria</taxon>
        <taxon>Bacillati</taxon>
        <taxon>Bacillota</taxon>
        <taxon>Erysipelotrichia</taxon>
        <taxon>Erysipelotrichales</taxon>
        <taxon>Turicibacteraceae</taxon>
        <taxon>Turicibacter</taxon>
    </lineage>
</organism>
<gene>
    <name evidence="7" type="primary">modA</name>
    <name evidence="7" type="ORF">GMA92_09355</name>
</gene>
<comment type="caution">
    <text evidence="7">The sequence shown here is derived from an EMBL/GenBank/DDBJ whole genome shotgun (WGS) entry which is preliminary data.</text>
</comment>
<dbReference type="InterPro" id="IPR041879">
    <property type="entry name" value="YvgL-like_PBP2"/>
</dbReference>
<dbReference type="GeneID" id="60059457"/>
<evidence type="ECO:0000256" key="4">
    <source>
        <dbReference type="ARBA" id="ARBA00022729"/>
    </source>
</evidence>
<dbReference type="InterPro" id="IPR005950">
    <property type="entry name" value="ModA"/>
</dbReference>
<evidence type="ECO:0000256" key="1">
    <source>
        <dbReference type="ARBA" id="ARBA00009175"/>
    </source>
</evidence>
<dbReference type="FunFam" id="3.40.190.10:FF:000035">
    <property type="entry name" value="Molybdate ABC transporter substrate-binding protein"/>
    <property type="match status" value="1"/>
</dbReference>
<dbReference type="Gene3D" id="3.40.190.10">
    <property type="entry name" value="Periplasmic binding protein-like II"/>
    <property type="match status" value="2"/>
</dbReference>
<dbReference type="CDD" id="cd13537">
    <property type="entry name" value="PBP2_YvgL_like"/>
    <property type="match status" value="1"/>
</dbReference>
<keyword evidence="4 6" id="KW-0732">Signal</keyword>
<dbReference type="PANTHER" id="PTHR30632">
    <property type="entry name" value="MOLYBDATE-BINDING PERIPLASMIC PROTEIN"/>
    <property type="match status" value="1"/>
</dbReference>
<dbReference type="NCBIfam" id="TIGR01256">
    <property type="entry name" value="modA"/>
    <property type="match status" value="1"/>
</dbReference>
<dbReference type="GO" id="GO:1901359">
    <property type="term" value="F:tungstate binding"/>
    <property type="evidence" value="ECO:0007669"/>
    <property type="project" value="UniProtKB-ARBA"/>
</dbReference>
<feature type="chain" id="PRO_5040842522" evidence="6">
    <location>
        <begin position="20"/>
        <end position="254"/>
    </location>
</feature>
<dbReference type="AlphaFoldDB" id="A0A9X5ANW2"/>
<accession>A0A9X5ANW2</accession>
<protein>
    <submittedName>
        <fullName evidence="7">Molybdate ABC transporter substrate-binding protein</fullName>
    </submittedName>
</protein>
<dbReference type="GO" id="GO:0046872">
    <property type="term" value="F:metal ion binding"/>
    <property type="evidence" value="ECO:0007669"/>
    <property type="project" value="UniProtKB-KW"/>
</dbReference>
<keyword evidence="2 5" id="KW-0500">Molybdenum</keyword>
<dbReference type="EMBL" id="WMQE01000019">
    <property type="protein sequence ID" value="MTK21627.1"/>
    <property type="molecule type" value="Genomic_DNA"/>
</dbReference>
<evidence type="ECO:0000313" key="7">
    <source>
        <dbReference type="EMBL" id="MTK21627.1"/>
    </source>
</evidence>
<feature type="binding site" evidence="5">
    <location>
        <position position="37"/>
    </location>
    <ligand>
        <name>molybdate</name>
        <dbReference type="ChEBI" id="CHEBI:36264"/>
    </ligand>
</feature>
<dbReference type="GO" id="GO:0030973">
    <property type="term" value="F:molybdate ion binding"/>
    <property type="evidence" value="ECO:0007669"/>
    <property type="project" value="UniProtKB-ARBA"/>
</dbReference>
<dbReference type="InterPro" id="IPR050682">
    <property type="entry name" value="ModA/WtpA"/>
</dbReference>
<keyword evidence="3 5" id="KW-0479">Metal-binding</keyword>
<feature type="binding site" evidence="5">
    <location>
        <position position="64"/>
    </location>
    <ligand>
        <name>molybdate</name>
        <dbReference type="ChEBI" id="CHEBI:36264"/>
    </ligand>
</feature>
<dbReference type="PANTHER" id="PTHR30632:SF0">
    <property type="entry name" value="SULFATE-BINDING PROTEIN"/>
    <property type="match status" value="1"/>
</dbReference>
<feature type="binding site" evidence="5">
    <location>
        <position position="144"/>
    </location>
    <ligand>
        <name>molybdate</name>
        <dbReference type="ChEBI" id="CHEBI:36264"/>
    </ligand>
</feature>
<feature type="binding site" evidence="5">
    <location>
        <position position="189"/>
    </location>
    <ligand>
        <name>molybdate</name>
        <dbReference type="ChEBI" id="CHEBI:36264"/>
    </ligand>
</feature>
<dbReference type="OrthoDB" id="9785015at2"/>
<proteinExistence type="inferred from homology"/>
<reference evidence="7 8" key="1">
    <citation type="journal article" date="2019" name="Nat. Med.">
        <title>A library of human gut bacterial isolates paired with longitudinal multiomics data enables mechanistic microbiome research.</title>
        <authorList>
            <person name="Poyet M."/>
            <person name="Groussin M."/>
            <person name="Gibbons S.M."/>
            <person name="Avila-Pacheco J."/>
            <person name="Jiang X."/>
            <person name="Kearney S.M."/>
            <person name="Perrotta A.R."/>
            <person name="Berdy B."/>
            <person name="Zhao S."/>
            <person name="Lieberman T.D."/>
            <person name="Swanson P.K."/>
            <person name="Smith M."/>
            <person name="Roesemann S."/>
            <person name="Alexander J.E."/>
            <person name="Rich S.A."/>
            <person name="Livny J."/>
            <person name="Vlamakis H."/>
            <person name="Clish C."/>
            <person name="Bullock K."/>
            <person name="Deik A."/>
            <person name="Scott J."/>
            <person name="Pierce K.A."/>
            <person name="Xavier R.J."/>
            <person name="Alm E.J."/>
        </authorList>
    </citation>
    <scope>NUCLEOTIDE SEQUENCE [LARGE SCALE GENOMIC DNA]</scope>
    <source>
        <strain evidence="7 8">BIOML-A198</strain>
    </source>
</reference>
<feature type="signal peptide" evidence="6">
    <location>
        <begin position="1"/>
        <end position="19"/>
    </location>
</feature>
<dbReference type="PIRSF" id="PIRSF004846">
    <property type="entry name" value="ModA"/>
    <property type="match status" value="1"/>
</dbReference>
<dbReference type="GO" id="GO:0015689">
    <property type="term" value="P:molybdate ion transport"/>
    <property type="evidence" value="ECO:0007669"/>
    <property type="project" value="InterPro"/>
</dbReference>
<dbReference type="SUPFAM" id="SSF53850">
    <property type="entry name" value="Periplasmic binding protein-like II"/>
    <property type="match status" value="1"/>
</dbReference>
<sequence>MRKKIILLTVLCMGMILSACGTQKEEVTELNISVAASLVNPIDEMIELYTKDHPVKINVNSGGSGTLKKQISEGADIGLFFSANEKYVVELIDEGLVKPSNKSNLIYNTLVVIKNKEAQTLNSLLDIKENGSMLAIGEVSTVPAGEYAKESLTNLGLWDELESSLIYGKDVTAVKTYVERGEVDYGIVYKTDAMNLENGEVMMTLPTDSYQEIVYSLASIEGYSNEAECLKFMDFIKSDTGKSILKNYGFEVSE</sequence>
<dbReference type="PROSITE" id="PS51257">
    <property type="entry name" value="PROKAR_LIPOPROTEIN"/>
    <property type="match status" value="1"/>
</dbReference>
<name>A0A9X5ANW2_9FIRM</name>
<evidence type="ECO:0000256" key="2">
    <source>
        <dbReference type="ARBA" id="ARBA00022505"/>
    </source>
</evidence>
<dbReference type="Proteomes" id="UP000487649">
    <property type="component" value="Unassembled WGS sequence"/>
</dbReference>
<evidence type="ECO:0000256" key="3">
    <source>
        <dbReference type="ARBA" id="ARBA00022723"/>
    </source>
</evidence>
<dbReference type="Pfam" id="PF13531">
    <property type="entry name" value="SBP_bac_11"/>
    <property type="match status" value="1"/>
</dbReference>
<dbReference type="RefSeq" id="WP_006785722.1">
    <property type="nucleotide sequence ID" value="NZ_CABJBH010000003.1"/>
</dbReference>
<evidence type="ECO:0000256" key="6">
    <source>
        <dbReference type="SAM" id="SignalP"/>
    </source>
</evidence>
<evidence type="ECO:0000313" key="8">
    <source>
        <dbReference type="Proteomes" id="UP000487649"/>
    </source>
</evidence>
<comment type="similarity">
    <text evidence="1">Belongs to the bacterial solute-binding protein ModA family.</text>
</comment>
<feature type="binding site" evidence="5">
    <location>
        <position position="171"/>
    </location>
    <ligand>
        <name>molybdate</name>
        <dbReference type="ChEBI" id="CHEBI:36264"/>
    </ligand>
</feature>
<evidence type="ECO:0000256" key="5">
    <source>
        <dbReference type="PIRSR" id="PIRSR004846-1"/>
    </source>
</evidence>